<dbReference type="AlphaFoldDB" id="A0A8E1UQQ6"/>
<gene>
    <name evidence="4" type="ORF">ACU52_03750</name>
</gene>
<evidence type="ECO:0000259" key="3">
    <source>
        <dbReference type="Pfam" id="PF21231"/>
    </source>
</evidence>
<dbReference type="RefSeq" id="WP_053397811.1">
    <property type="nucleotide sequence ID" value="NZ_LFQU01000004.1"/>
</dbReference>
<dbReference type="SMART" id="SM00710">
    <property type="entry name" value="PbH1"/>
    <property type="match status" value="5"/>
</dbReference>
<keyword evidence="5" id="KW-1185">Reference proteome</keyword>
<proteinExistence type="predicted"/>
<dbReference type="InterPro" id="IPR048482">
    <property type="entry name" value="GH141_ins"/>
</dbReference>
<protein>
    <submittedName>
        <fullName evidence="4">Pectate lyase</fullName>
    </submittedName>
</protein>
<evidence type="ECO:0000259" key="2">
    <source>
        <dbReference type="Pfam" id="PF13229"/>
    </source>
</evidence>
<dbReference type="PANTHER" id="PTHR36453:SF1">
    <property type="entry name" value="RIGHT HANDED BETA HELIX DOMAIN-CONTAINING PROTEIN"/>
    <property type="match status" value="1"/>
</dbReference>
<feature type="chain" id="PRO_5034154982" evidence="1">
    <location>
        <begin position="21"/>
        <end position="596"/>
    </location>
</feature>
<dbReference type="GO" id="GO:0016829">
    <property type="term" value="F:lyase activity"/>
    <property type="evidence" value="ECO:0007669"/>
    <property type="project" value="UniProtKB-KW"/>
</dbReference>
<dbReference type="Gene3D" id="2.160.20.10">
    <property type="entry name" value="Single-stranded right-handed beta-helix, Pectin lyase-like"/>
    <property type="match status" value="2"/>
</dbReference>
<dbReference type="EMBL" id="LFQU01000004">
    <property type="protein sequence ID" value="KOO69215.1"/>
    <property type="molecule type" value="Genomic_DNA"/>
</dbReference>
<evidence type="ECO:0000313" key="4">
    <source>
        <dbReference type="EMBL" id="KOO69215.1"/>
    </source>
</evidence>
<dbReference type="Pfam" id="PF13229">
    <property type="entry name" value="Beta_helix"/>
    <property type="match status" value="1"/>
</dbReference>
<feature type="domain" description="Right handed beta helix" evidence="2">
    <location>
        <begin position="444"/>
        <end position="547"/>
    </location>
</feature>
<feature type="signal peptide" evidence="1">
    <location>
        <begin position="1"/>
        <end position="20"/>
    </location>
</feature>
<dbReference type="Proteomes" id="UP000036951">
    <property type="component" value="Unassembled WGS sequence"/>
</dbReference>
<sequence>MKKLFFTVIAALCCHLTAPAGDIFVSSTAGNDKAAGTREAPLKTLEQALKQAREWRRLGSRNAEGGINIIMGGGVYRLYKPLFIRPEDSGTADSPTIIRSADGERAVISGGTEVKGWRKGCDDERLPAGVRGKVWVADAPMTGNRIVETRQLWAGGRKAVRASQFAYGVMERMKAFNTTDESITIPTPKIDLSHARQLEMTVHQRWAIAILRVREMKDMGNGLTKVWFHQPESQIEFAHPWPQPVIDGERGSSSFFLTNALELLDEPGEWYQDYPSGRIYYYPEDGKDPNTMDITVPVLETLLTIGGTRERHVSNIRFENIAFEHSAWRRPLYEGHVTLQGGFRFIDGYKLAEPGLFHKAELENQAWIARPEAAVTAQFADSIGFSSCTFSHTGATAVDLAYAVSSSDITGCTFTDIGGTAIMAGWFGEQGFETHIPYTPAIGSDMCNRLTIERNKITDAANEDWGCGAVSAGYVRDTEISGNEVSHVNYSGICVGWGWTPLESGMRNNRITGNTVTDYARQLYDAGGIYTLSNQPGSVISGNTISMPHPAPYATNSRAFCIYFDEATDGYTVSDNKMPQESFGYNRPGKNLKIIK</sequence>
<accession>A0A8E1UQQ6</accession>
<organism evidence="4 5">
    <name type="scientific">Xylanibacter rarus</name>
    <dbReference type="NCBI Taxonomy" id="1676614"/>
    <lineage>
        <taxon>Bacteria</taxon>
        <taxon>Pseudomonadati</taxon>
        <taxon>Bacteroidota</taxon>
        <taxon>Bacteroidia</taxon>
        <taxon>Bacteroidales</taxon>
        <taxon>Prevotellaceae</taxon>
        <taxon>Xylanibacter</taxon>
    </lineage>
</organism>
<reference evidence="4 5" key="1">
    <citation type="submission" date="2015-06" db="EMBL/GenBank/DDBJ databases">
        <title>Prevotella sp. 109, sp. nov., a novel member of the family Prevotellaceae isolated from human faeces.</title>
        <authorList>
            <person name="Shkoporov A.N."/>
            <person name="Chaplin A.V."/>
            <person name="Kafarskaia L.I."/>
            <person name="Efimov B.A."/>
        </authorList>
    </citation>
    <scope>NUCLEOTIDE SEQUENCE [LARGE SCALE GENOMIC DNA]</scope>
    <source>
        <strain evidence="4 5">109</strain>
    </source>
</reference>
<dbReference type="InterPro" id="IPR006626">
    <property type="entry name" value="PbH1"/>
</dbReference>
<keyword evidence="1" id="KW-0732">Signal</keyword>
<dbReference type="OrthoDB" id="9808066at2"/>
<name>A0A8E1UQQ6_9BACT</name>
<dbReference type="InterPro" id="IPR011050">
    <property type="entry name" value="Pectin_lyase_fold/virulence"/>
</dbReference>
<dbReference type="PANTHER" id="PTHR36453">
    <property type="entry name" value="SECRETED PROTEIN-RELATED"/>
    <property type="match status" value="1"/>
</dbReference>
<keyword evidence="4" id="KW-0456">Lyase</keyword>
<dbReference type="SUPFAM" id="SSF51126">
    <property type="entry name" value="Pectin lyase-like"/>
    <property type="match status" value="1"/>
</dbReference>
<dbReference type="InterPro" id="IPR012334">
    <property type="entry name" value="Pectin_lyas_fold"/>
</dbReference>
<evidence type="ECO:0000313" key="5">
    <source>
        <dbReference type="Proteomes" id="UP000036951"/>
    </source>
</evidence>
<feature type="domain" description="GH141-like insertion" evidence="3">
    <location>
        <begin position="132"/>
        <end position="283"/>
    </location>
</feature>
<dbReference type="Pfam" id="PF21231">
    <property type="entry name" value="GH141_M"/>
    <property type="match status" value="1"/>
</dbReference>
<comment type="caution">
    <text evidence="4">The sequence shown here is derived from an EMBL/GenBank/DDBJ whole genome shotgun (WGS) entry which is preliminary data.</text>
</comment>
<evidence type="ECO:0000256" key="1">
    <source>
        <dbReference type="SAM" id="SignalP"/>
    </source>
</evidence>
<dbReference type="InterPro" id="IPR039448">
    <property type="entry name" value="Beta_helix"/>
</dbReference>